<proteinExistence type="predicted"/>
<evidence type="ECO:0000313" key="1">
    <source>
        <dbReference type="Proteomes" id="UP000035680"/>
    </source>
</evidence>
<organism evidence="1 2">
    <name type="scientific">Strongyloides venezuelensis</name>
    <name type="common">Threadworm</name>
    <dbReference type="NCBI Taxonomy" id="75913"/>
    <lineage>
        <taxon>Eukaryota</taxon>
        <taxon>Metazoa</taxon>
        <taxon>Ecdysozoa</taxon>
        <taxon>Nematoda</taxon>
        <taxon>Chromadorea</taxon>
        <taxon>Rhabditida</taxon>
        <taxon>Tylenchina</taxon>
        <taxon>Panagrolaimomorpha</taxon>
        <taxon>Strongyloidoidea</taxon>
        <taxon>Strongyloididae</taxon>
        <taxon>Strongyloides</taxon>
    </lineage>
</organism>
<dbReference type="AlphaFoldDB" id="A0A0K0G5A4"/>
<keyword evidence="1" id="KW-1185">Reference proteome</keyword>
<sequence>MVNFPLSQIFGPMIIPKFLNILLNQGKFYQAHRDVLNSDIIQQRIVEDTTPKHNEDKEKEKIKEVHNHVGKEDGRCAIRSQFFKIKTFGNHLEVKNEDDKLKDVIIVLPKKHVRISTPDNNGQ</sequence>
<dbReference type="WBParaSite" id="SVE_1992000.1">
    <property type="protein sequence ID" value="SVE_1992000.1"/>
    <property type="gene ID" value="SVE_1992000"/>
</dbReference>
<protein>
    <submittedName>
        <fullName evidence="2">SHSP domain-containing protein</fullName>
    </submittedName>
</protein>
<evidence type="ECO:0000313" key="2">
    <source>
        <dbReference type="WBParaSite" id="SVE_1992000.1"/>
    </source>
</evidence>
<dbReference type="Proteomes" id="UP000035680">
    <property type="component" value="Unassembled WGS sequence"/>
</dbReference>
<name>A0A0K0G5A4_STRVS</name>
<accession>A0A0K0G5A4</accession>
<reference evidence="1" key="1">
    <citation type="submission" date="2014-07" db="EMBL/GenBank/DDBJ databases">
        <authorList>
            <person name="Martin A.A"/>
            <person name="De Silva N."/>
        </authorList>
    </citation>
    <scope>NUCLEOTIDE SEQUENCE</scope>
</reference>
<reference evidence="2" key="2">
    <citation type="submission" date="2015-08" db="UniProtKB">
        <authorList>
            <consortium name="WormBaseParasite"/>
        </authorList>
    </citation>
    <scope>IDENTIFICATION</scope>
</reference>